<keyword evidence="1" id="KW-0408">Iron</keyword>
<dbReference type="VEuPathDB" id="MicrosporidiaDB:NAPIS_ORF00412"/>
<dbReference type="Gene3D" id="3.40.50.300">
    <property type="entry name" value="P-loop containing nucleotide triphosphate hydrolases"/>
    <property type="match status" value="1"/>
</dbReference>
<dbReference type="GO" id="GO:0003677">
    <property type="term" value="F:DNA binding"/>
    <property type="evidence" value="ECO:0007669"/>
    <property type="project" value="UniProtKB-UniRule"/>
</dbReference>
<keyword evidence="1" id="KW-0004">4Fe-4S</keyword>
<dbReference type="SUPFAM" id="SSF52540">
    <property type="entry name" value="P-loop containing nucleoside triphosphate hydrolases"/>
    <property type="match status" value="1"/>
</dbReference>
<dbReference type="GO" id="GO:0017116">
    <property type="term" value="F:single-stranded DNA helicase activity"/>
    <property type="evidence" value="ECO:0007669"/>
    <property type="project" value="UniProtKB-UniRule"/>
</dbReference>
<keyword evidence="1" id="KW-0234">DNA repair</keyword>
<dbReference type="HOGENOM" id="CLU_509091_0_0_1"/>
<protein>
    <recommendedName>
        <fullName evidence="1">DNA replication ATP-dependent helicase/nuclease</fullName>
        <ecNumber evidence="1">3.1.-.-</ecNumber>
        <ecNumber evidence="1">3.6.4.12</ecNumber>
    </recommendedName>
</protein>
<feature type="domain" description="DNA2/NAM7 helicase-like C-terminal" evidence="3">
    <location>
        <begin position="451"/>
        <end position="502"/>
    </location>
</feature>
<keyword evidence="1" id="KW-0238">DNA-binding</keyword>
<dbReference type="GO" id="GO:0005737">
    <property type="term" value="C:cytoplasm"/>
    <property type="evidence" value="ECO:0007669"/>
    <property type="project" value="TreeGrafter"/>
</dbReference>
<keyword evidence="5" id="KW-1185">Reference proteome</keyword>
<keyword evidence="1" id="KW-0547">Nucleotide-binding</keyword>
<reference evidence="4 5" key="1">
    <citation type="journal article" date="2013" name="BMC Genomics">
        <title>Genome sequencing and comparative genomics of honey bee microsporidia, Nosema apis reveal novel insights into host-parasite interactions.</title>
        <authorList>
            <person name="Chen Yp."/>
            <person name="Pettis J.S."/>
            <person name="Zhao Y."/>
            <person name="Liu X."/>
            <person name="Tallon L.J."/>
            <person name="Sadzewicz L.D."/>
            <person name="Li R."/>
            <person name="Zheng H."/>
            <person name="Huang S."/>
            <person name="Zhang X."/>
            <person name="Hamilton M.C."/>
            <person name="Pernal S.F."/>
            <person name="Melathopoulos A.P."/>
            <person name="Yan X."/>
            <person name="Evans J.D."/>
        </authorList>
    </citation>
    <scope>NUCLEOTIDE SEQUENCE [LARGE SCALE GENOMIC DNA]</scope>
    <source>
        <strain evidence="4 5">BRL 01</strain>
    </source>
</reference>
<dbReference type="EC" id="3.6.4.12" evidence="1"/>
<proteinExistence type="inferred from homology"/>
<evidence type="ECO:0000259" key="2">
    <source>
        <dbReference type="Pfam" id="PF13086"/>
    </source>
</evidence>
<dbReference type="Pfam" id="PF13086">
    <property type="entry name" value="AAA_11"/>
    <property type="match status" value="2"/>
</dbReference>
<keyword evidence="1" id="KW-0378">Hydrolase</keyword>
<dbReference type="GO" id="GO:0017108">
    <property type="term" value="F:5'-flap endonuclease activity"/>
    <property type="evidence" value="ECO:0007669"/>
    <property type="project" value="UniProtKB-UniRule"/>
</dbReference>
<keyword evidence="1" id="KW-0411">Iron-sulfur</keyword>
<dbReference type="InterPro" id="IPR027417">
    <property type="entry name" value="P-loop_NTPase"/>
</dbReference>
<comment type="similarity">
    <text evidence="1">Belongs to the DNA2/NAM7 helicase family.</text>
</comment>
<feature type="domain" description="DNA2/NAM7 helicase helicase" evidence="2">
    <location>
        <begin position="294"/>
        <end position="360"/>
    </location>
</feature>
<gene>
    <name evidence="4" type="ORF">NAPIS_ORF00412</name>
</gene>
<dbReference type="EMBL" id="KE647050">
    <property type="protein sequence ID" value="EQB62016.1"/>
    <property type="molecule type" value="Genomic_DNA"/>
</dbReference>
<dbReference type="InterPro" id="IPR045055">
    <property type="entry name" value="DNA2/NAM7-like"/>
</dbReference>
<keyword evidence="1" id="KW-0235">DNA replication</keyword>
<comment type="subcellular location">
    <subcellularLocation>
        <location evidence="1">Nucleus</location>
    </subcellularLocation>
    <subcellularLocation>
        <location evidence="1">Chromosome</location>
    </subcellularLocation>
</comment>
<dbReference type="GO" id="GO:0051539">
    <property type="term" value="F:4 iron, 4 sulfur cluster binding"/>
    <property type="evidence" value="ECO:0007669"/>
    <property type="project" value="UniProtKB-UniRule"/>
</dbReference>
<keyword evidence="1" id="KW-0511">Multifunctional enzyme</keyword>
<evidence type="ECO:0000313" key="4">
    <source>
        <dbReference type="EMBL" id="EQB62016.1"/>
    </source>
</evidence>
<dbReference type="GO" id="GO:0005634">
    <property type="term" value="C:nucleus"/>
    <property type="evidence" value="ECO:0007669"/>
    <property type="project" value="UniProtKB-SubCell"/>
</dbReference>
<keyword evidence="1" id="KW-0227">DNA damage</keyword>
<keyword evidence="1" id="KW-0067">ATP-binding</keyword>
<dbReference type="InterPro" id="IPR041679">
    <property type="entry name" value="DNA2/NAM7-like_C"/>
</dbReference>
<dbReference type="OrthoDB" id="6513042at2759"/>
<dbReference type="GO" id="GO:0006281">
    <property type="term" value="P:DNA repair"/>
    <property type="evidence" value="ECO:0007669"/>
    <property type="project" value="UniProtKB-KW"/>
</dbReference>
<dbReference type="Proteomes" id="UP000053780">
    <property type="component" value="Unassembled WGS sequence"/>
</dbReference>
<feature type="domain" description="DNA2/NAM7 helicase helicase" evidence="2">
    <location>
        <begin position="379"/>
        <end position="446"/>
    </location>
</feature>
<evidence type="ECO:0000259" key="3">
    <source>
        <dbReference type="Pfam" id="PF13087"/>
    </source>
</evidence>
<dbReference type="GO" id="GO:0046872">
    <property type="term" value="F:metal ion binding"/>
    <property type="evidence" value="ECO:0007669"/>
    <property type="project" value="UniProtKB-UniRule"/>
</dbReference>
<accession>T0MG02</accession>
<dbReference type="InterPro" id="IPR041677">
    <property type="entry name" value="DNA2/NAM7_AAA_11"/>
</dbReference>
<dbReference type="GO" id="GO:0005694">
    <property type="term" value="C:chromosome"/>
    <property type="evidence" value="ECO:0007669"/>
    <property type="project" value="UniProtKB-SubCell"/>
</dbReference>
<keyword evidence="1 4" id="KW-0347">Helicase</keyword>
<name>T0MG02_9MICR</name>
<keyword evidence="1" id="KW-0539">Nucleus</keyword>
<dbReference type="GO" id="GO:0033567">
    <property type="term" value="P:DNA replication, Okazaki fragment processing"/>
    <property type="evidence" value="ECO:0007669"/>
    <property type="project" value="UniProtKB-UniRule"/>
</dbReference>
<comment type="function">
    <text evidence="1">Key enzyme involved in DNA replication and DNA repair. Involved in Okazaki fragments processing by cleaving long flaps that escape FEN1: flaps that are longer than 27 nucleotides are coated by replication protein A complex (RPA), leading to recruit DNA2 which cleaves the flap until it is too short to bind RPA and becomes a substrate for FEN1. Also involved in 5'-end resection of DNA during double-strand break (DSB) repair by mediating the cleavage of 5'-ssDNA.</text>
</comment>
<keyword evidence="1" id="KW-0158">Chromosome</keyword>
<keyword evidence="1" id="KW-0540">Nuclease</keyword>
<evidence type="ECO:0000313" key="5">
    <source>
        <dbReference type="Proteomes" id="UP000053780"/>
    </source>
</evidence>
<keyword evidence="1" id="KW-0479">Metal-binding</keyword>
<comment type="catalytic activity">
    <reaction evidence="1">
        <text>ATP + H2O = ADP + phosphate + H(+)</text>
        <dbReference type="Rhea" id="RHEA:13065"/>
        <dbReference type="ChEBI" id="CHEBI:15377"/>
        <dbReference type="ChEBI" id="CHEBI:15378"/>
        <dbReference type="ChEBI" id="CHEBI:30616"/>
        <dbReference type="ChEBI" id="CHEBI:43474"/>
        <dbReference type="ChEBI" id="CHEBI:456216"/>
        <dbReference type="EC" id="3.6.4.12"/>
    </reaction>
</comment>
<dbReference type="PANTHER" id="PTHR10887">
    <property type="entry name" value="DNA2/NAM7 HELICASE FAMILY"/>
    <property type="match status" value="1"/>
</dbReference>
<dbReference type="AlphaFoldDB" id="T0MG02"/>
<dbReference type="Pfam" id="PF13087">
    <property type="entry name" value="AAA_12"/>
    <property type="match status" value="1"/>
</dbReference>
<sequence>MILRNKLTNISGILDCSCYELKICKIIKKILSLRSDHFLKKMWNAIEKEENYRIKETWHHVKLKKQLGTLVIFRYDDKITNIEDMFINIYSEDFVKLCKGIINKIDNTFLHVALSEKIKLENGEYYYISFGASDPFFKYMRYSLVQLAFFRYVEKNKKGGFKLPNEDNGLIFENEVQEISDDLCDFSSFDDEMEEENFCKRFKNESTSKIINQENNSSPIFFQIENDKNNDKNLKFSQSSIENNSTPTNILDKQINFCLEEKSFSSFDYFTPPQPSPTKYEHSIPNIYMPYFLKLNDDQKSALYSALNCENYKIIHGMPGTGKSSVIILLIKILIHLNKKILLVCYTNLAITNILDKLKTVRAYRACKENINFYSVKEIETYFKNIDLVASTCFGFKDPIFIKREFDFCIIDEGSQQHLLLTLIPISLCKKFVIFGDHLQLKPLVKASKELNTSLFEYLLDDNHSKLCIQYRMGANIMKLSNTLFYDGLLQSGIHYDDEVIFIDSKTIDHEAFIKKVKTQQFYVILILKLKKIKS</sequence>
<dbReference type="EC" id="3.1.-.-" evidence="1"/>
<evidence type="ECO:0000256" key="1">
    <source>
        <dbReference type="RuleBase" id="RU367041"/>
    </source>
</evidence>
<organism evidence="4 5">
    <name type="scientific">Vairimorpha apis BRL 01</name>
    <dbReference type="NCBI Taxonomy" id="1037528"/>
    <lineage>
        <taxon>Eukaryota</taxon>
        <taxon>Fungi</taxon>
        <taxon>Fungi incertae sedis</taxon>
        <taxon>Microsporidia</taxon>
        <taxon>Nosematidae</taxon>
        <taxon>Vairimorpha</taxon>
    </lineage>
</organism>
<dbReference type="GO" id="GO:0005524">
    <property type="term" value="F:ATP binding"/>
    <property type="evidence" value="ECO:0007669"/>
    <property type="project" value="UniProtKB-UniRule"/>
</dbReference>
<dbReference type="PANTHER" id="PTHR10887:SF433">
    <property type="entry name" value="DNA REPLICATION ATP-DEPENDENT HELICASE_NUCLEASE DNA2"/>
    <property type="match status" value="1"/>
</dbReference>
<dbReference type="GO" id="GO:0071932">
    <property type="term" value="P:replication fork reversal"/>
    <property type="evidence" value="ECO:0007669"/>
    <property type="project" value="TreeGrafter"/>
</dbReference>